<accession>A0A2J0Q7V5</accession>
<dbReference type="InterPro" id="IPR008921">
    <property type="entry name" value="DNA_pol3_clamp-load_cplx_C"/>
</dbReference>
<dbReference type="Pfam" id="PF06144">
    <property type="entry name" value="DNA_pol3_delta"/>
    <property type="match status" value="1"/>
</dbReference>
<evidence type="ECO:0000256" key="7">
    <source>
        <dbReference type="ARBA" id="ARBA00034754"/>
    </source>
</evidence>
<dbReference type="Proteomes" id="UP000228496">
    <property type="component" value="Unassembled WGS sequence"/>
</dbReference>
<evidence type="ECO:0000259" key="9">
    <source>
        <dbReference type="Pfam" id="PF06144"/>
    </source>
</evidence>
<comment type="similarity">
    <text evidence="7">Belongs to the DNA polymerase HolA subunit family.</text>
</comment>
<dbReference type="InterPro" id="IPR048466">
    <property type="entry name" value="DNA_pol3_delta-like_C"/>
</dbReference>
<dbReference type="InterPro" id="IPR027417">
    <property type="entry name" value="P-loop_NTPase"/>
</dbReference>
<evidence type="ECO:0000256" key="6">
    <source>
        <dbReference type="ARBA" id="ARBA00022932"/>
    </source>
</evidence>
<dbReference type="Gene3D" id="1.20.272.10">
    <property type="match status" value="1"/>
</dbReference>
<sequence length="321" mass="36637">MLLFLYGLDNYRLRQAVNLIESQYKEKLGNNTAVFKFDLSQEEDSQFKELSDKIKAVSLFEPEKLIICENVFISSHSKNVYEMIKDRHLSKDNKITLVFIENLTSGALKQKNNLLWKVLSSKPSQAQSIEPISGSELNNWVIKEAKSAGASISSKNANKLISVTGNDSWRLYNEIQKLASFKNGSQITEDDIELLISDSSEDSIFKMLDALSANNKAHALFLLEQQLSHRQDPQYIVSMIAYQLRTLISIKDLMEKAHPYSSIAKKLKLNSWVMEKSYGYCRNFSYEKLKSGFTHLADLDINMKSGKIGKEDGLYQFLLDF</sequence>
<protein>
    <recommendedName>
        <fullName evidence="2">DNA polymerase III subunit delta</fullName>
        <ecNumber evidence="1">2.7.7.7</ecNumber>
    </recommendedName>
</protein>
<dbReference type="SUPFAM" id="SSF52540">
    <property type="entry name" value="P-loop containing nucleoside triphosphate hydrolases"/>
    <property type="match status" value="1"/>
</dbReference>
<keyword evidence="6" id="KW-0239">DNA-directed DNA polymerase</keyword>
<dbReference type="EC" id="2.7.7.7" evidence="1"/>
<evidence type="ECO:0000256" key="8">
    <source>
        <dbReference type="ARBA" id="ARBA00049244"/>
    </source>
</evidence>
<dbReference type="EMBL" id="PCXQ01000004">
    <property type="protein sequence ID" value="PJE51161.1"/>
    <property type="molecule type" value="Genomic_DNA"/>
</dbReference>
<gene>
    <name evidence="11" type="primary">holA</name>
    <name evidence="11" type="ORF">COV29_02715</name>
</gene>
<dbReference type="Gene3D" id="3.40.50.300">
    <property type="entry name" value="P-loop containing nucleotide triphosphate hydrolases"/>
    <property type="match status" value="1"/>
</dbReference>
<dbReference type="SUPFAM" id="SSF48019">
    <property type="entry name" value="post-AAA+ oligomerization domain-like"/>
    <property type="match status" value="1"/>
</dbReference>
<feature type="domain" description="DNA polymerase III delta subunit-like C-terminal" evidence="10">
    <location>
        <begin position="201"/>
        <end position="320"/>
    </location>
</feature>
<evidence type="ECO:0000259" key="10">
    <source>
        <dbReference type="Pfam" id="PF21694"/>
    </source>
</evidence>
<organism evidence="11 12">
    <name type="scientific">Candidatus Yanofskybacteria bacterium CG10_big_fil_rev_8_21_14_0_10_36_16</name>
    <dbReference type="NCBI Taxonomy" id="1975096"/>
    <lineage>
        <taxon>Bacteria</taxon>
        <taxon>Candidatus Yanofskyibacteriota</taxon>
    </lineage>
</organism>
<dbReference type="AlphaFoldDB" id="A0A2J0Q7V5"/>
<keyword evidence="4" id="KW-0548">Nucleotidyltransferase</keyword>
<evidence type="ECO:0000313" key="11">
    <source>
        <dbReference type="EMBL" id="PJE51161.1"/>
    </source>
</evidence>
<dbReference type="InterPro" id="IPR010372">
    <property type="entry name" value="DNA_pol3_delta_N"/>
</dbReference>
<comment type="catalytic activity">
    <reaction evidence="8">
        <text>DNA(n) + a 2'-deoxyribonucleoside 5'-triphosphate = DNA(n+1) + diphosphate</text>
        <dbReference type="Rhea" id="RHEA:22508"/>
        <dbReference type="Rhea" id="RHEA-COMP:17339"/>
        <dbReference type="Rhea" id="RHEA-COMP:17340"/>
        <dbReference type="ChEBI" id="CHEBI:33019"/>
        <dbReference type="ChEBI" id="CHEBI:61560"/>
        <dbReference type="ChEBI" id="CHEBI:173112"/>
        <dbReference type="EC" id="2.7.7.7"/>
    </reaction>
</comment>
<keyword evidence="5" id="KW-0235">DNA replication</keyword>
<feature type="domain" description="DNA polymerase III delta N-terminal" evidence="9">
    <location>
        <begin position="4"/>
        <end position="81"/>
    </location>
</feature>
<dbReference type="Gene3D" id="1.10.8.60">
    <property type="match status" value="1"/>
</dbReference>
<dbReference type="GO" id="GO:0003677">
    <property type="term" value="F:DNA binding"/>
    <property type="evidence" value="ECO:0007669"/>
    <property type="project" value="InterPro"/>
</dbReference>
<comment type="caution">
    <text evidence="11">The sequence shown here is derived from an EMBL/GenBank/DDBJ whole genome shotgun (WGS) entry which is preliminary data.</text>
</comment>
<evidence type="ECO:0000313" key="12">
    <source>
        <dbReference type="Proteomes" id="UP000228496"/>
    </source>
</evidence>
<dbReference type="PANTHER" id="PTHR34388:SF1">
    <property type="entry name" value="DNA POLYMERASE III SUBUNIT DELTA"/>
    <property type="match status" value="1"/>
</dbReference>
<name>A0A2J0Q7V5_9BACT</name>
<dbReference type="GO" id="GO:0009360">
    <property type="term" value="C:DNA polymerase III complex"/>
    <property type="evidence" value="ECO:0007669"/>
    <property type="project" value="InterPro"/>
</dbReference>
<evidence type="ECO:0000256" key="5">
    <source>
        <dbReference type="ARBA" id="ARBA00022705"/>
    </source>
</evidence>
<evidence type="ECO:0000256" key="2">
    <source>
        <dbReference type="ARBA" id="ARBA00017703"/>
    </source>
</evidence>
<dbReference type="NCBIfam" id="TIGR01128">
    <property type="entry name" value="holA"/>
    <property type="match status" value="1"/>
</dbReference>
<dbReference type="PANTHER" id="PTHR34388">
    <property type="entry name" value="DNA POLYMERASE III SUBUNIT DELTA"/>
    <property type="match status" value="1"/>
</dbReference>
<proteinExistence type="inferred from homology"/>
<dbReference type="Pfam" id="PF21694">
    <property type="entry name" value="DNA_pol3_delta_C"/>
    <property type="match status" value="1"/>
</dbReference>
<evidence type="ECO:0000256" key="1">
    <source>
        <dbReference type="ARBA" id="ARBA00012417"/>
    </source>
</evidence>
<dbReference type="InterPro" id="IPR005790">
    <property type="entry name" value="DNA_polIII_delta"/>
</dbReference>
<evidence type="ECO:0000256" key="4">
    <source>
        <dbReference type="ARBA" id="ARBA00022695"/>
    </source>
</evidence>
<dbReference type="GO" id="GO:0003887">
    <property type="term" value="F:DNA-directed DNA polymerase activity"/>
    <property type="evidence" value="ECO:0007669"/>
    <property type="project" value="UniProtKB-KW"/>
</dbReference>
<evidence type="ECO:0000256" key="3">
    <source>
        <dbReference type="ARBA" id="ARBA00022679"/>
    </source>
</evidence>
<reference evidence="11 12" key="1">
    <citation type="submission" date="2017-09" db="EMBL/GenBank/DDBJ databases">
        <title>Depth-based differentiation of microbial function through sediment-hosted aquifers and enrichment of novel symbionts in the deep terrestrial subsurface.</title>
        <authorList>
            <person name="Probst A.J."/>
            <person name="Ladd B."/>
            <person name="Jarett J.K."/>
            <person name="Geller-Mcgrath D.E."/>
            <person name="Sieber C.M."/>
            <person name="Emerson J.B."/>
            <person name="Anantharaman K."/>
            <person name="Thomas B.C."/>
            <person name="Malmstrom R."/>
            <person name="Stieglmeier M."/>
            <person name="Klingl A."/>
            <person name="Woyke T."/>
            <person name="Ryan C.M."/>
            <person name="Banfield J.F."/>
        </authorList>
    </citation>
    <scope>NUCLEOTIDE SEQUENCE [LARGE SCALE GENOMIC DNA]</scope>
    <source>
        <strain evidence="11">CG10_big_fil_rev_8_21_14_0_10_36_16</strain>
    </source>
</reference>
<keyword evidence="3" id="KW-0808">Transferase</keyword>
<dbReference type="GO" id="GO:0006261">
    <property type="term" value="P:DNA-templated DNA replication"/>
    <property type="evidence" value="ECO:0007669"/>
    <property type="project" value="TreeGrafter"/>
</dbReference>